<evidence type="ECO:0000256" key="1">
    <source>
        <dbReference type="SAM" id="MobiDB-lite"/>
    </source>
</evidence>
<dbReference type="EMBL" id="SZYD01000008">
    <property type="protein sequence ID" value="KAD5508018.1"/>
    <property type="molecule type" value="Genomic_DNA"/>
</dbReference>
<comment type="caution">
    <text evidence="2">The sequence shown here is derived from an EMBL/GenBank/DDBJ whole genome shotgun (WGS) entry which is preliminary data.</text>
</comment>
<feature type="region of interest" description="Disordered" evidence="1">
    <location>
        <begin position="109"/>
        <end position="147"/>
    </location>
</feature>
<evidence type="ECO:0000313" key="3">
    <source>
        <dbReference type="Proteomes" id="UP000326396"/>
    </source>
</evidence>
<reference evidence="2 3" key="1">
    <citation type="submission" date="2019-05" db="EMBL/GenBank/DDBJ databases">
        <title>Mikania micrantha, genome provides insights into the molecular mechanism of rapid growth.</title>
        <authorList>
            <person name="Liu B."/>
        </authorList>
    </citation>
    <scope>NUCLEOTIDE SEQUENCE [LARGE SCALE GENOMIC DNA]</scope>
    <source>
        <strain evidence="2">NLD-2019</strain>
        <tissue evidence="2">Leaf</tissue>
    </source>
</reference>
<dbReference type="AlphaFoldDB" id="A0A5N6NY13"/>
<gene>
    <name evidence="2" type="ORF">E3N88_15721</name>
</gene>
<accession>A0A5N6NY13</accession>
<name>A0A5N6NY13_9ASTR</name>
<keyword evidence="3" id="KW-1185">Reference proteome</keyword>
<organism evidence="2 3">
    <name type="scientific">Mikania micrantha</name>
    <name type="common">bitter vine</name>
    <dbReference type="NCBI Taxonomy" id="192012"/>
    <lineage>
        <taxon>Eukaryota</taxon>
        <taxon>Viridiplantae</taxon>
        <taxon>Streptophyta</taxon>
        <taxon>Embryophyta</taxon>
        <taxon>Tracheophyta</taxon>
        <taxon>Spermatophyta</taxon>
        <taxon>Magnoliopsida</taxon>
        <taxon>eudicotyledons</taxon>
        <taxon>Gunneridae</taxon>
        <taxon>Pentapetalae</taxon>
        <taxon>asterids</taxon>
        <taxon>campanulids</taxon>
        <taxon>Asterales</taxon>
        <taxon>Asteraceae</taxon>
        <taxon>Asteroideae</taxon>
        <taxon>Heliantheae alliance</taxon>
        <taxon>Eupatorieae</taxon>
        <taxon>Mikania</taxon>
    </lineage>
</organism>
<sequence length="180" mass="20118">MLMLAASTSSWNTDSSRGEVVVVVSSSQCGSSSFLSSNLQAWSFKSSRTPSTMEVLGFEVCWQRSKVELWLKNSRNEVVGLLVMMVSWFYKDLTSDTRRVPRREAKKMLRDTRRNSGFKPPRRMSRTATGPSVGPSRTAMGLEEPNKPSLMGLIRSSSFSSSRTTVWPCLNFQVQCVSVS</sequence>
<dbReference type="Proteomes" id="UP000326396">
    <property type="component" value="Linkage Group LG16"/>
</dbReference>
<protein>
    <submittedName>
        <fullName evidence="2">Uncharacterized protein</fullName>
    </submittedName>
</protein>
<evidence type="ECO:0000313" key="2">
    <source>
        <dbReference type="EMBL" id="KAD5508018.1"/>
    </source>
</evidence>
<proteinExistence type="predicted"/>